<feature type="domain" description="HTH luxR-type" evidence="3">
    <location>
        <begin position="871"/>
        <end position="936"/>
    </location>
</feature>
<evidence type="ECO:0000259" key="3">
    <source>
        <dbReference type="PROSITE" id="PS50043"/>
    </source>
</evidence>
<evidence type="ECO:0000313" key="4">
    <source>
        <dbReference type="EMBL" id="MDW5593890.1"/>
    </source>
</evidence>
<sequence>MSTLHSTFGREVEIGRLQTAIDARGQLVYVEGHAGIGKTSLLALARAHAEATGARVLSGAGSELERDYGYGVARQLLAEAATADATATAAPDGSAALAATALGLADAEPAPASPDSPFPVLDALYRLTAALAVERPLVLLLDDAHWADAPTLRLVDFLAGRLDGLPLTVVLAARPAEPEAPSELLERLRDRRETVLMRPAPLDERAAAALLRERWGRVPAAAFTAACREASSGNPFLLHELAGELLRDGVSPDDDGTAAVHDAGPESIARTLRQRLAPLPADCGALLDALAVLGPAAELRQVAAIAAVDPARAGELADLLADAGLLAAQRPLRFAHSIVRHAVHAALRPAARSTLHARAAATLTAEGRPAPEVAAHLLLCEPAGDDEVVATLRAVAADAVAQGAADVAQTHLRRALREPPSVTERGGLLAELGRAETLVGELEAAGEHLEEAAALAAGPVARAERLKAGAHTRLYRGDLAGAVALLEQARDDVDGIDREATLRLTAHAAAIGLLHPPTGAGALRRLRQLGDEPALDASPAGLAVLAELAGLCWLDGRIEAGAELAARALADERLLLAEGPNSIVVNHPLRVLVDADRARQARPHLEAALRAARRQGSVTGLASLLGIGHVAAWRAGDVRETEARGRELLELAPTPMAKLAHWAYLALALVERGELEEAEWAVERSGAGPALAPLTHVGVAFHARARLRLAQGRPRDALLDLLELRGRDEQLGVAHLSIPWHRTAVEAALAVGDDDAALTFADEQSARAERWSTASGRGLALSTQGLARGGEEGLVLLAEGAELLGSSPARLDHARALFDLGAALRRAGRPAQAREPLSASLDGARACGATVLAEQAHRELLVAGAKPRRLRFSGADALTAAERRVTGMAADGCSNREIAAALYVTVRTVENHLARSYRKLGISSRRELADALTAPRPASGG</sequence>
<evidence type="ECO:0000313" key="5">
    <source>
        <dbReference type="Proteomes" id="UP001284601"/>
    </source>
</evidence>
<dbReference type="PROSITE" id="PS50043">
    <property type="entry name" value="HTH_LUXR_2"/>
    <property type="match status" value="1"/>
</dbReference>
<dbReference type="EMBL" id="JAWSTH010000010">
    <property type="protein sequence ID" value="MDW5593890.1"/>
    <property type="molecule type" value="Genomic_DNA"/>
</dbReference>
<dbReference type="PANTHER" id="PTHR16305:SF35">
    <property type="entry name" value="TRANSCRIPTIONAL ACTIVATOR DOMAIN"/>
    <property type="match status" value="1"/>
</dbReference>
<dbReference type="PRINTS" id="PR00038">
    <property type="entry name" value="HTHLUXR"/>
</dbReference>
<dbReference type="Gene3D" id="1.10.10.10">
    <property type="entry name" value="Winged helix-like DNA-binding domain superfamily/Winged helix DNA-binding domain"/>
    <property type="match status" value="1"/>
</dbReference>
<dbReference type="Pfam" id="PF13191">
    <property type="entry name" value="AAA_16"/>
    <property type="match status" value="1"/>
</dbReference>
<name>A0ABU4HKQ5_9ACTN</name>
<protein>
    <submittedName>
        <fullName evidence="4">AAA family ATPase</fullName>
    </submittedName>
</protein>
<keyword evidence="2" id="KW-0067">ATP-binding</keyword>
<accession>A0ABU4HKQ5</accession>
<keyword evidence="5" id="KW-1185">Reference proteome</keyword>
<organism evidence="4 5">
    <name type="scientific">Conexibacter stalactiti</name>
    <dbReference type="NCBI Taxonomy" id="1940611"/>
    <lineage>
        <taxon>Bacteria</taxon>
        <taxon>Bacillati</taxon>
        <taxon>Actinomycetota</taxon>
        <taxon>Thermoleophilia</taxon>
        <taxon>Solirubrobacterales</taxon>
        <taxon>Conexibacteraceae</taxon>
        <taxon>Conexibacter</taxon>
    </lineage>
</organism>
<dbReference type="InterPro" id="IPR027417">
    <property type="entry name" value="P-loop_NTPase"/>
</dbReference>
<evidence type="ECO:0000256" key="2">
    <source>
        <dbReference type="ARBA" id="ARBA00022840"/>
    </source>
</evidence>
<dbReference type="SUPFAM" id="SSF46894">
    <property type="entry name" value="C-terminal effector domain of the bipartite response regulators"/>
    <property type="match status" value="1"/>
</dbReference>
<dbReference type="Gene3D" id="3.40.50.300">
    <property type="entry name" value="P-loop containing nucleotide triphosphate hydrolases"/>
    <property type="match status" value="1"/>
</dbReference>
<dbReference type="InterPro" id="IPR036388">
    <property type="entry name" value="WH-like_DNA-bd_sf"/>
</dbReference>
<reference evidence="5" key="1">
    <citation type="submission" date="2023-07" db="EMBL/GenBank/DDBJ databases">
        <title>Conexibacter stalactiti sp. nov., isolated from stalactites in a lava cave and emended description of the genus Conexibacter.</title>
        <authorList>
            <person name="Lee S.D."/>
        </authorList>
    </citation>
    <scope>NUCLEOTIDE SEQUENCE [LARGE SCALE GENOMIC DNA]</scope>
    <source>
        <strain evidence="5">KCTC 39840</strain>
    </source>
</reference>
<dbReference type="SMART" id="SM00421">
    <property type="entry name" value="HTH_LUXR"/>
    <property type="match status" value="1"/>
</dbReference>
<dbReference type="InterPro" id="IPR016032">
    <property type="entry name" value="Sig_transdc_resp-reg_C-effctor"/>
</dbReference>
<dbReference type="InterPro" id="IPR041664">
    <property type="entry name" value="AAA_16"/>
</dbReference>
<gene>
    <name evidence="4" type="ORF">R7226_06065</name>
</gene>
<dbReference type="RefSeq" id="WP_318596149.1">
    <property type="nucleotide sequence ID" value="NZ_JAWSTH010000010.1"/>
</dbReference>
<dbReference type="Pfam" id="PF00196">
    <property type="entry name" value="GerE"/>
    <property type="match status" value="1"/>
</dbReference>
<dbReference type="InterPro" id="IPR000792">
    <property type="entry name" value="Tscrpt_reg_LuxR_C"/>
</dbReference>
<dbReference type="PANTHER" id="PTHR16305">
    <property type="entry name" value="TESTICULAR SOLUBLE ADENYLYL CYCLASE"/>
    <property type="match status" value="1"/>
</dbReference>
<dbReference type="CDD" id="cd06170">
    <property type="entry name" value="LuxR_C_like"/>
    <property type="match status" value="1"/>
</dbReference>
<evidence type="ECO:0000256" key="1">
    <source>
        <dbReference type="ARBA" id="ARBA00022741"/>
    </source>
</evidence>
<dbReference type="SUPFAM" id="SSF52540">
    <property type="entry name" value="P-loop containing nucleoside triphosphate hydrolases"/>
    <property type="match status" value="1"/>
</dbReference>
<proteinExistence type="predicted"/>
<dbReference type="PROSITE" id="PS00622">
    <property type="entry name" value="HTH_LUXR_1"/>
    <property type="match status" value="1"/>
</dbReference>
<dbReference type="Proteomes" id="UP001284601">
    <property type="component" value="Unassembled WGS sequence"/>
</dbReference>
<comment type="caution">
    <text evidence="4">The sequence shown here is derived from an EMBL/GenBank/DDBJ whole genome shotgun (WGS) entry which is preliminary data.</text>
</comment>
<keyword evidence="1" id="KW-0547">Nucleotide-binding</keyword>